<dbReference type="OrthoDB" id="9795306at2"/>
<dbReference type="SUPFAM" id="SSF55961">
    <property type="entry name" value="Bet v1-like"/>
    <property type="match status" value="1"/>
</dbReference>
<evidence type="ECO:0000313" key="3">
    <source>
        <dbReference type="EMBL" id="PST83358.1"/>
    </source>
</evidence>
<sequence>MNTINSFQFRTDKEKRMIYVEKHFDASGPLVWRTWTEPDLLDKWWAPKPWKARTREMKFEKNGFWHYAMVGPEGECHWAIFNYNSIEPERGFSGSSAFTDEQRSSTDGPVSFWSTVFDSSAGRTRVKIDIAFEELAALETMIGMGFREGFESGLQNLDMLLPGLS</sequence>
<dbReference type="CDD" id="cd07814">
    <property type="entry name" value="SRPBCC_CalC_Aha1-like"/>
    <property type="match status" value="1"/>
</dbReference>
<feature type="domain" description="Activator of Hsp90 ATPase homologue 1/2-like C-terminal" evidence="2">
    <location>
        <begin position="29"/>
        <end position="161"/>
    </location>
</feature>
<evidence type="ECO:0000259" key="2">
    <source>
        <dbReference type="Pfam" id="PF08327"/>
    </source>
</evidence>
<dbReference type="InterPro" id="IPR013538">
    <property type="entry name" value="ASHA1/2-like_C"/>
</dbReference>
<dbReference type="RefSeq" id="WP_107215618.1">
    <property type="nucleotide sequence ID" value="NZ_KZ686269.1"/>
</dbReference>
<evidence type="ECO:0000313" key="4">
    <source>
        <dbReference type="Proteomes" id="UP000240912"/>
    </source>
</evidence>
<dbReference type="AlphaFoldDB" id="A0A2T3HLM0"/>
<comment type="similarity">
    <text evidence="1">Belongs to the AHA1 family.</text>
</comment>
<gene>
    <name evidence="3" type="ORF">C7T94_12330</name>
</gene>
<comment type="caution">
    <text evidence="3">The sequence shown here is derived from an EMBL/GenBank/DDBJ whole genome shotgun (WGS) entry which is preliminary data.</text>
</comment>
<dbReference type="Pfam" id="PF08327">
    <property type="entry name" value="AHSA1"/>
    <property type="match status" value="1"/>
</dbReference>
<dbReference type="InterPro" id="IPR023393">
    <property type="entry name" value="START-like_dom_sf"/>
</dbReference>
<dbReference type="Proteomes" id="UP000240912">
    <property type="component" value="Unassembled WGS sequence"/>
</dbReference>
<proteinExistence type="inferred from homology"/>
<evidence type="ECO:0000256" key="1">
    <source>
        <dbReference type="ARBA" id="ARBA00006817"/>
    </source>
</evidence>
<reference evidence="3 4" key="1">
    <citation type="submission" date="2018-03" db="EMBL/GenBank/DDBJ databases">
        <authorList>
            <person name="Keele B.F."/>
        </authorList>
    </citation>
    <scope>NUCLEOTIDE SEQUENCE [LARGE SCALE GENOMIC DNA]</scope>
    <source>
        <strain evidence="3 4">YL28-9</strain>
    </source>
</reference>
<keyword evidence="4" id="KW-1185">Reference proteome</keyword>
<organism evidence="3 4">
    <name type="scientific">Pedobacter yulinensis</name>
    <dbReference type="NCBI Taxonomy" id="2126353"/>
    <lineage>
        <taxon>Bacteria</taxon>
        <taxon>Pseudomonadati</taxon>
        <taxon>Bacteroidota</taxon>
        <taxon>Sphingobacteriia</taxon>
        <taxon>Sphingobacteriales</taxon>
        <taxon>Sphingobacteriaceae</taxon>
        <taxon>Pedobacter</taxon>
    </lineage>
</organism>
<name>A0A2T3HLM0_9SPHI</name>
<protein>
    <submittedName>
        <fullName evidence="3">ATPase</fullName>
    </submittedName>
</protein>
<dbReference type="Gene3D" id="3.30.530.20">
    <property type="match status" value="1"/>
</dbReference>
<dbReference type="EMBL" id="PYLS01000005">
    <property type="protein sequence ID" value="PST83358.1"/>
    <property type="molecule type" value="Genomic_DNA"/>
</dbReference>
<accession>A0A2T3HLM0</accession>